<dbReference type="InterPro" id="IPR047589">
    <property type="entry name" value="DUF11_rpt"/>
</dbReference>
<reference evidence="1 2" key="1">
    <citation type="submission" date="2012-09" db="EMBL/GenBank/DDBJ databases">
        <title>Genome Sequence of alkane-degrading Bacterium Alcanivorax jadensis T9.</title>
        <authorList>
            <person name="Lai Q."/>
            <person name="Shao Z."/>
        </authorList>
    </citation>
    <scope>NUCLEOTIDE SEQUENCE [LARGE SCALE GENOMIC DNA]</scope>
    <source>
        <strain evidence="1 2">T9</strain>
    </source>
</reference>
<gene>
    <name evidence="1" type="ORF">T9A_00644</name>
</gene>
<comment type="caution">
    <text evidence="1">The sequence shown here is derived from an EMBL/GenBank/DDBJ whole genome shotgun (WGS) entry which is preliminary data.</text>
</comment>
<accession>A0ABR4WFL9</accession>
<evidence type="ECO:0008006" key="3">
    <source>
        <dbReference type="Google" id="ProtNLM"/>
    </source>
</evidence>
<proteinExistence type="predicted"/>
<protein>
    <recommendedName>
        <fullName evidence="3">DUF11 domain-containing protein</fullName>
    </recommendedName>
</protein>
<dbReference type="EMBL" id="ARXU01000002">
    <property type="protein sequence ID" value="KGD62353.1"/>
    <property type="molecule type" value="Genomic_DNA"/>
</dbReference>
<evidence type="ECO:0000313" key="1">
    <source>
        <dbReference type="EMBL" id="KGD62353.1"/>
    </source>
</evidence>
<name>A0ABR4WFL9_9GAMM</name>
<evidence type="ECO:0000313" key="2">
    <source>
        <dbReference type="Proteomes" id="UP000029443"/>
    </source>
</evidence>
<sequence length="156" mass="17218">MNRIILGALLFWTTTLWADGPLSSKMDTYLVTEKNGQEEMIATQEASPGDVIEYRLVYTNEAEQPLSGLEITGPIPANTAYLKDSASADVNAEFTVSIDDGSSFELEPVTRTTTGPDGQSKNIIVAPSDYTQLRWVPENGIQPGQVLEYRYRVKVQ</sequence>
<dbReference type="Proteomes" id="UP000029443">
    <property type="component" value="Unassembled WGS sequence"/>
</dbReference>
<dbReference type="RefSeq" id="WP_232221988.1">
    <property type="nucleotide sequence ID" value="NZ_ARXU01000002.1"/>
</dbReference>
<dbReference type="NCBIfam" id="TIGR01451">
    <property type="entry name" value="B_ant_repeat"/>
    <property type="match status" value="1"/>
</dbReference>
<organism evidence="1 2">
    <name type="scientific">Alcanivorax jadensis T9</name>
    <dbReference type="NCBI Taxonomy" id="1177181"/>
    <lineage>
        <taxon>Bacteria</taxon>
        <taxon>Pseudomonadati</taxon>
        <taxon>Pseudomonadota</taxon>
        <taxon>Gammaproteobacteria</taxon>
        <taxon>Oceanospirillales</taxon>
        <taxon>Alcanivoracaceae</taxon>
        <taxon>Alcanivorax</taxon>
    </lineage>
</organism>
<keyword evidence="2" id="KW-1185">Reference proteome</keyword>